<name>A0A0M3JX02_ANISI</name>
<keyword evidence="8 11" id="KW-0788">Thiol protease</keyword>
<feature type="active site" evidence="10 11">
    <location>
        <position position="317"/>
    </location>
</feature>
<evidence type="ECO:0000256" key="4">
    <source>
        <dbReference type="ARBA" id="ARBA00022723"/>
    </source>
</evidence>
<sequence length="839" mass="93443">MAWWSCNYCTLINHPSANLCAACGSQNPAYGTPSNSRTQRSRLMLKLPKLSMNGALNAIDSALTSAGLLPSAFSSGPATSPPQHPSSSHPSSKWYTSIFDRLTAPISPSSQNAHTPRSPPNVSPTSAQPMRVARPLKPVPLRRTPKPRSLSHPRIVEHSRSSSAPTFPTSPSTSALNNNNTNKNRSQPSKTVIELAVFLSNNQGQQNDSPTSRFVSSSSIHLEKKDVQDASSNFQRITQFCKHNNLPFIDDSFPQCVKSIGDLSSQNDGTNKPRVNPNELIWLRPQNMFTKDGRRYAWSVFRDPRPTDIEQGSLGNCWFLSSLAVIAERPDILEQIVLTKVYNPFGIYQIRVSYRLCVDGRWQVVIVDDFFPCNARTRGLAFAVGRRNQLWVPLIEKAFAKISGSYGKLLAGRTIEGLAVLTGAPCSQIDLESANTPDARQMLWASLLSMREARFVMGCSCGAGKRYVNDAEYKAVGLQPRHAYSLLDITEYNGHRLVRLRNPWGTFVWNREWSDSWSGWTPAARAALLPNGPEAGTFWIPFKKFVQHFDTVDVAKVRNVFGWKELRIDCTLQASWGRSYITGIRIITQRPTEVAFTLYQNGSRQRTETDIMLLVHRRGPPNSAIGELFTRSARKIAPFVSTGDVFLNGPGEYMILPLSFSNVCTATRIKLVVAAHSAHPLMAEKVRFPASVATESLIEMALKEGTLHKALEGVVARYITDNFSGHLLVIDNLHEDKYLQVHCDCSKSSNVLSTRFTFNTVDSIPPLHRQLIMMLNHFEPTQGYYVGHSLTQRIVSFRGLRDWVSLVPGRISLPASTEHIPPLNEPAVAVLHRPTPLYK</sequence>
<feature type="region of interest" description="Disordered" evidence="13">
    <location>
        <begin position="105"/>
        <end position="187"/>
    </location>
</feature>
<gene>
    <name evidence="16" type="ORF">ASIM_LOCUS12315</name>
</gene>
<dbReference type="GO" id="GO:0005737">
    <property type="term" value="C:cytoplasm"/>
    <property type="evidence" value="ECO:0007669"/>
    <property type="project" value="TreeGrafter"/>
</dbReference>
<feature type="active site" evidence="10 11">
    <location>
        <position position="502"/>
    </location>
</feature>
<feature type="region of interest" description="Disordered" evidence="13">
    <location>
        <begin position="74"/>
        <end position="93"/>
    </location>
</feature>
<evidence type="ECO:0000313" key="16">
    <source>
        <dbReference type="EMBL" id="VDK47080.1"/>
    </source>
</evidence>
<keyword evidence="7 11" id="KW-0378">Hydrolase</keyword>
<dbReference type="Proteomes" id="UP000267096">
    <property type="component" value="Unassembled WGS sequence"/>
</dbReference>
<dbReference type="PROSITE" id="PS50203">
    <property type="entry name" value="CALPAIN_CAT"/>
    <property type="match status" value="1"/>
</dbReference>
<evidence type="ECO:0000256" key="10">
    <source>
        <dbReference type="PIRSR" id="PIRSR622684-1"/>
    </source>
</evidence>
<evidence type="ECO:0000256" key="1">
    <source>
        <dbReference type="ARBA" id="ARBA00007623"/>
    </source>
</evidence>
<evidence type="ECO:0000256" key="2">
    <source>
        <dbReference type="ARBA" id="ARBA00022553"/>
    </source>
</evidence>
<evidence type="ECO:0000256" key="5">
    <source>
        <dbReference type="ARBA" id="ARBA00022737"/>
    </source>
</evidence>
<feature type="compositionally biased region" description="Low complexity" evidence="13">
    <location>
        <begin position="161"/>
        <end position="187"/>
    </location>
</feature>
<comment type="similarity">
    <text evidence="1">Belongs to the peptidase C2 family.</text>
</comment>
<proteinExistence type="inferred from homology"/>
<dbReference type="InterPro" id="IPR022684">
    <property type="entry name" value="Calpain_cysteine_protease"/>
</dbReference>
<keyword evidence="4" id="KW-0479">Metal-binding</keyword>
<reference evidence="18" key="1">
    <citation type="submission" date="2017-02" db="UniProtKB">
        <authorList>
            <consortium name="WormBaseParasite"/>
        </authorList>
    </citation>
    <scope>IDENTIFICATION</scope>
</reference>
<dbReference type="OrthoDB" id="424753at2759"/>
<evidence type="ECO:0000313" key="17">
    <source>
        <dbReference type="Proteomes" id="UP000267096"/>
    </source>
</evidence>
<evidence type="ECO:0000256" key="12">
    <source>
        <dbReference type="PROSITE-ProRule" id="PRU00322"/>
    </source>
</evidence>
<dbReference type="WBParaSite" id="ASIM_0001284901-mRNA-1">
    <property type="protein sequence ID" value="ASIM_0001284901-mRNA-1"/>
    <property type="gene ID" value="ASIM_0001284901"/>
</dbReference>
<dbReference type="SUPFAM" id="SSF90209">
    <property type="entry name" value="Ran binding protein zinc finger-like"/>
    <property type="match status" value="1"/>
</dbReference>
<dbReference type="PROSITE" id="PS00139">
    <property type="entry name" value="THIOL_PROTEASE_CYS"/>
    <property type="match status" value="1"/>
</dbReference>
<dbReference type="InterPro" id="IPR038765">
    <property type="entry name" value="Papain-like_cys_pep_sf"/>
</dbReference>
<feature type="domain" description="Calpain catalytic" evidence="15">
    <location>
        <begin position="247"/>
        <end position="558"/>
    </location>
</feature>
<dbReference type="PANTHER" id="PTHR10183">
    <property type="entry name" value="CALPAIN"/>
    <property type="match status" value="1"/>
</dbReference>
<evidence type="ECO:0000256" key="13">
    <source>
        <dbReference type="SAM" id="MobiDB-lite"/>
    </source>
</evidence>
<evidence type="ECO:0000256" key="9">
    <source>
        <dbReference type="ARBA" id="ARBA00022833"/>
    </source>
</evidence>
<keyword evidence="5" id="KW-0677">Repeat</keyword>
<keyword evidence="9" id="KW-0862">Zinc</keyword>
<organism evidence="18">
    <name type="scientific">Anisakis simplex</name>
    <name type="common">Herring worm</name>
    <dbReference type="NCBI Taxonomy" id="6269"/>
    <lineage>
        <taxon>Eukaryota</taxon>
        <taxon>Metazoa</taxon>
        <taxon>Ecdysozoa</taxon>
        <taxon>Nematoda</taxon>
        <taxon>Chromadorea</taxon>
        <taxon>Rhabditida</taxon>
        <taxon>Spirurina</taxon>
        <taxon>Ascaridomorpha</taxon>
        <taxon>Ascaridoidea</taxon>
        <taxon>Anisakidae</taxon>
        <taxon>Anisakis</taxon>
        <taxon>Anisakis simplex complex</taxon>
    </lineage>
</organism>
<dbReference type="CDD" id="cd00044">
    <property type="entry name" value="CysPc"/>
    <property type="match status" value="1"/>
</dbReference>
<dbReference type="EMBL" id="UYRR01031168">
    <property type="protein sequence ID" value="VDK47080.1"/>
    <property type="molecule type" value="Genomic_DNA"/>
</dbReference>
<evidence type="ECO:0000313" key="18">
    <source>
        <dbReference type="WBParaSite" id="ASIM_0001284901-mRNA-1"/>
    </source>
</evidence>
<dbReference type="InterPro" id="IPR036443">
    <property type="entry name" value="Znf_RanBP2_sf"/>
</dbReference>
<evidence type="ECO:0000256" key="6">
    <source>
        <dbReference type="ARBA" id="ARBA00022771"/>
    </source>
</evidence>
<evidence type="ECO:0000259" key="14">
    <source>
        <dbReference type="PROSITE" id="PS50199"/>
    </source>
</evidence>
<feature type="domain" description="RanBP2-type" evidence="14">
    <location>
        <begin position="1"/>
        <end position="29"/>
    </location>
</feature>
<dbReference type="PRINTS" id="PR00704">
    <property type="entry name" value="CALPAIN"/>
</dbReference>
<dbReference type="InterPro" id="IPR000169">
    <property type="entry name" value="Pept_cys_AS"/>
</dbReference>
<dbReference type="Gene3D" id="2.30.30.380">
    <property type="entry name" value="Zn-finger domain of Sec23/24"/>
    <property type="match status" value="1"/>
</dbReference>
<dbReference type="Gene3D" id="3.90.70.10">
    <property type="entry name" value="Cysteine proteinases"/>
    <property type="match status" value="1"/>
</dbReference>
<feature type="active site" evidence="10 11">
    <location>
        <position position="482"/>
    </location>
</feature>
<feature type="compositionally biased region" description="Polar residues" evidence="13">
    <location>
        <begin position="106"/>
        <end position="115"/>
    </location>
</feature>
<dbReference type="FunFam" id="3.90.70.10:FF:000010">
    <property type="entry name" value="Calpain 15"/>
    <property type="match status" value="1"/>
</dbReference>
<protein>
    <submittedName>
        <fullName evidence="18">Calpain-15 (inferred by orthology to a human protein)</fullName>
    </submittedName>
</protein>
<accession>A0A0M3JX02</accession>
<reference evidence="16 17" key="2">
    <citation type="submission" date="2018-11" db="EMBL/GenBank/DDBJ databases">
        <authorList>
            <consortium name="Pathogen Informatics"/>
        </authorList>
    </citation>
    <scope>NUCLEOTIDE SEQUENCE [LARGE SCALE GENOMIC DNA]</scope>
</reference>
<dbReference type="SMART" id="SM00547">
    <property type="entry name" value="ZnF_RBZ"/>
    <property type="match status" value="1"/>
</dbReference>
<dbReference type="PROSITE" id="PS01358">
    <property type="entry name" value="ZF_RANBP2_1"/>
    <property type="match status" value="1"/>
</dbReference>
<dbReference type="Pfam" id="PF00648">
    <property type="entry name" value="Peptidase_C2"/>
    <property type="match status" value="1"/>
</dbReference>
<dbReference type="InterPro" id="IPR001300">
    <property type="entry name" value="Peptidase_C2_calpain_cat"/>
</dbReference>
<keyword evidence="6 12" id="KW-0863">Zinc-finger</keyword>
<dbReference type="PANTHER" id="PTHR10183:SF382">
    <property type="entry name" value="CALPAIN-15"/>
    <property type="match status" value="1"/>
</dbReference>
<dbReference type="AlphaFoldDB" id="A0A0M3JX02"/>
<evidence type="ECO:0000256" key="8">
    <source>
        <dbReference type="ARBA" id="ARBA00022807"/>
    </source>
</evidence>
<evidence type="ECO:0000256" key="11">
    <source>
        <dbReference type="PROSITE-ProRule" id="PRU00239"/>
    </source>
</evidence>
<dbReference type="SMART" id="SM00230">
    <property type="entry name" value="CysPc"/>
    <property type="match status" value="1"/>
</dbReference>
<evidence type="ECO:0000256" key="3">
    <source>
        <dbReference type="ARBA" id="ARBA00022670"/>
    </source>
</evidence>
<dbReference type="GO" id="GO:0004198">
    <property type="term" value="F:calcium-dependent cysteine-type endopeptidase activity"/>
    <property type="evidence" value="ECO:0007669"/>
    <property type="project" value="InterPro"/>
</dbReference>
<dbReference type="GO" id="GO:0006508">
    <property type="term" value="P:proteolysis"/>
    <property type="evidence" value="ECO:0007669"/>
    <property type="project" value="UniProtKB-KW"/>
</dbReference>
<keyword evidence="17" id="KW-1185">Reference proteome</keyword>
<dbReference type="PROSITE" id="PS50199">
    <property type="entry name" value="ZF_RANBP2_2"/>
    <property type="match status" value="1"/>
</dbReference>
<dbReference type="SUPFAM" id="SSF54001">
    <property type="entry name" value="Cysteine proteinases"/>
    <property type="match status" value="1"/>
</dbReference>
<keyword evidence="2" id="KW-0597">Phosphoprotein</keyword>
<evidence type="ECO:0000259" key="15">
    <source>
        <dbReference type="PROSITE" id="PS50203"/>
    </source>
</evidence>
<dbReference type="InterPro" id="IPR001876">
    <property type="entry name" value="Znf_RanBP2"/>
</dbReference>
<evidence type="ECO:0000256" key="7">
    <source>
        <dbReference type="ARBA" id="ARBA00022801"/>
    </source>
</evidence>
<keyword evidence="3 11" id="KW-0645">Protease</keyword>
<dbReference type="GO" id="GO:0008270">
    <property type="term" value="F:zinc ion binding"/>
    <property type="evidence" value="ECO:0007669"/>
    <property type="project" value="UniProtKB-KW"/>
</dbReference>